<evidence type="ECO:0000313" key="2">
    <source>
        <dbReference type="EnsemblMetazoa" id="G13697.1:cds"/>
    </source>
</evidence>
<name>A0A8W8IFM0_MAGGI</name>
<dbReference type="Pfam" id="PF13519">
    <property type="entry name" value="VWA_2"/>
    <property type="match status" value="1"/>
</dbReference>
<keyword evidence="3" id="KW-1185">Reference proteome</keyword>
<dbReference type="InterPro" id="IPR002035">
    <property type="entry name" value="VWF_A"/>
</dbReference>
<dbReference type="EnsemblMetazoa" id="G13697.1">
    <property type="protein sequence ID" value="G13697.1:cds"/>
    <property type="gene ID" value="G13697"/>
</dbReference>
<dbReference type="Gene3D" id="3.40.50.410">
    <property type="entry name" value="von Willebrand factor, type A domain"/>
    <property type="match status" value="1"/>
</dbReference>
<dbReference type="InterPro" id="IPR036465">
    <property type="entry name" value="vWFA_dom_sf"/>
</dbReference>
<accession>A0A8W8IFM0</accession>
<organism evidence="2 3">
    <name type="scientific">Magallana gigas</name>
    <name type="common">Pacific oyster</name>
    <name type="synonym">Crassostrea gigas</name>
    <dbReference type="NCBI Taxonomy" id="29159"/>
    <lineage>
        <taxon>Eukaryota</taxon>
        <taxon>Metazoa</taxon>
        <taxon>Spiralia</taxon>
        <taxon>Lophotrochozoa</taxon>
        <taxon>Mollusca</taxon>
        <taxon>Bivalvia</taxon>
        <taxon>Autobranchia</taxon>
        <taxon>Pteriomorphia</taxon>
        <taxon>Ostreida</taxon>
        <taxon>Ostreoidea</taxon>
        <taxon>Ostreidae</taxon>
        <taxon>Magallana</taxon>
    </lineage>
</organism>
<protein>
    <recommendedName>
        <fullName evidence="1">VWFA domain-containing protein</fullName>
    </recommendedName>
</protein>
<reference evidence="2" key="1">
    <citation type="submission" date="2022-08" db="UniProtKB">
        <authorList>
            <consortium name="EnsemblMetazoa"/>
        </authorList>
    </citation>
    <scope>IDENTIFICATION</scope>
    <source>
        <strain evidence="2">05x7-T-G4-1.051#20</strain>
    </source>
</reference>
<dbReference type="PROSITE" id="PS50234">
    <property type="entry name" value="VWFA"/>
    <property type="match status" value="1"/>
</dbReference>
<dbReference type="Proteomes" id="UP000005408">
    <property type="component" value="Unassembled WGS sequence"/>
</dbReference>
<evidence type="ECO:0000259" key="1">
    <source>
        <dbReference type="PROSITE" id="PS50234"/>
    </source>
</evidence>
<dbReference type="AlphaFoldDB" id="A0A8W8IFM0"/>
<proteinExistence type="predicted"/>
<feature type="domain" description="VWFA" evidence="1">
    <location>
        <begin position="472"/>
        <end position="677"/>
    </location>
</feature>
<sequence>MRKVNIKAKGGSLVSGRDTVTIDQPQGMQLPEVTISGDFSRQPLYSSVNVESSGANVTVADQTAVLVNLRSPEEAQNPTTDSLLPTDKSSLPSLVSVTGGSSSGDTNLHFFLHEQGKYIQIGQCCVIVEMHVNDQTMERLKAQGSLEVESQIGASLVTMRWRGLELEEAKLRTKIKVQLTENLLDLERAIPQDLMANQCNKCQQLVTFLLKEFRGYLTNVSLGCIQLALVFRNREDFQRGRSPEAVSKIQIFLDKLLLTEKNPPISGNVRFSLTLPEQKGITNKNDTIVYNRETEKTHVPEKSAETPSICEYERTSIGGQSGVIMVDEFTRQILQINDFLRNELVNSLRNVISEESEGIEKRILENISRILDRKIHSTPELESLNVPRDSSNRTQYEEESGQVEGDFVDFSHLFDAVLGKRAESGQRKFEEHHETLKEIWGEDSLNVVQEALAKAVKATSELGDDEKLDEFCTVLCIDVSPSMAGEPFEEQRAEAKKIIDACLGNIGLVSIGSETKVEQELTKDKTSALKVMDQLNVNQHPSSSSPVIQGLFTVFQLLNGTVRPTNYGSHHTRYPKIVIISDGFFNDCSPDSERKQQQCKKTNELLVSVLEVMVAMSIRVPIYFVPVGKKMEMSPKSINILSETHEWFNKLSVVDNVELLFDSKKRETSIGRVMTAIMSPNQPETPYKS</sequence>
<dbReference type="SUPFAM" id="SSF53300">
    <property type="entry name" value="vWA-like"/>
    <property type="match status" value="1"/>
</dbReference>
<dbReference type="CDD" id="cd00198">
    <property type="entry name" value="vWFA"/>
    <property type="match status" value="1"/>
</dbReference>
<evidence type="ECO:0000313" key="3">
    <source>
        <dbReference type="Proteomes" id="UP000005408"/>
    </source>
</evidence>